<keyword evidence="2" id="KW-1133">Transmembrane helix</keyword>
<sequence length="1146" mass="125131">MGSARLAAITIRSAMRYGVTELFFREDGSDTSGKLSEEPSSAVATVQEADEISAFLRCLELCPIDVRPAVVQNVVVIGGCATLRGLLPHLVVEQFGVGRVALEIDSALRSHEALQALTTRLRFTPLDFAPICVVRSNMPEGSFKELSSTPVFRGAEDYQRGKLLPDLTGCARATSEQAAEEKGLRAGSSKKSLQEPMKATHSFGDQGDQREGFDVHIPELPQVEIGGKGHLSIAPSAACSRPIPEGFNLPKTELFWTNQRGHKLHIRHFGHENPLALVVLIHGYGAHMNSPHVYQTSCLYAKSLEAEIMTFDMQGHGYSEGPRGAVASFDDMAEDVESFMRLIYAARETQGPDFHLCPTDALQRMQQLPFVLGGESMGAAVVLLAGLRIQGKPIPNGCFAGAVLPAPAVRDPSTGKGPTLLTRSLCSLVRLSPALGEVGVPKAFLPKFTGAAIFEDATLADHFDRDNSGSQSGSLGFLHTPMNARTGTAFVEMFQKMQRVLPMVKFRVLIFHDPTDSIVSFHNAEWISELIASTDKKLVPIPGGLHAPHFNRLDVVLPHFRDFLLRQVKKETPSESALAEEGRESQGADAETDLINAMSKWPAPARTAPEVSLLFLLAYAVCCTSPLWVWVLGEGWAGISVLAVLEATLFLLFACTLVAALRMTRLLRASNRRAASRAQSPEVATWQHLVCVPVYNEPDEVVLATLSELNKSAAAPRMRVVFAMEEATDRVDERFERYKECLSRIPEVCFYVHPVGAVQGEVRGLCSNLAHAMSVDVPKLVHRCNGNAEALSKYVFTKLDSQVHLPPNYFEELEASCQRVGSEAVVFQPLPVNLVNRHLSHGPMRAIAAARTFSYPILFALNLMTVTCYSMPLVQYMKMGLTHAGYLGEDIMMLAQAAATGGGRARIVVLPVLVGVAPPVGTTLCEAMRAAAHQSLRWAGQTAEVAEFCWRFKAWGSACRNLWWLLKYWLIRCWLCSGIGLFSFLLLLATYTFGSNLPDEQATILSIMEKSMSALVLTLTLVMPFYEQFNISNQNLSLAKVFTTVHVGVGLASGPQIHVCCFHFDAALSGLCSCMFLPLGSFGFAVLVALGWGYVFPRDLLFELLLFATPTCTSWMPSDGRTLGSVWDHLLVAAASIIGFWGTLES</sequence>
<dbReference type="SUPFAM" id="SSF53067">
    <property type="entry name" value="Actin-like ATPase domain"/>
    <property type="match status" value="1"/>
</dbReference>
<dbReference type="InterPro" id="IPR043129">
    <property type="entry name" value="ATPase_NBD"/>
</dbReference>
<comment type="caution">
    <text evidence="4">The sequence shown here is derived from an EMBL/GenBank/DDBJ whole genome shotgun (WGS) entry which is preliminary data.</text>
</comment>
<dbReference type="Gene3D" id="3.40.50.1820">
    <property type="entry name" value="alpha/beta hydrolase"/>
    <property type="match status" value="1"/>
</dbReference>
<dbReference type="InterPro" id="IPR029044">
    <property type="entry name" value="Nucleotide-diphossugar_trans"/>
</dbReference>
<dbReference type="InterPro" id="IPR051044">
    <property type="entry name" value="MAG_DAG_Lipase"/>
</dbReference>
<organism evidence="4 5">
    <name type="scientific">Symbiodinium microadriaticum</name>
    <name type="common">Dinoflagellate</name>
    <name type="synonym">Zooxanthella microadriatica</name>
    <dbReference type="NCBI Taxonomy" id="2951"/>
    <lineage>
        <taxon>Eukaryota</taxon>
        <taxon>Sar</taxon>
        <taxon>Alveolata</taxon>
        <taxon>Dinophyceae</taxon>
        <taxon>Suessiales</taxon>
        <taxon>Symbiodiniaceae</taxon>
        <taxon>Symbiodinium</taxon>
    </lineage>
</organism>
<dbReference type="OrthoDB" id="407812at2759"/>
<feature type="transmembrane region" description="Helical" evidence="2">
    <location>
        <begin position="637"/>
        <end position="663"/>
    </location>
</feature>
<evidence type="ECO:0000256" key="1">
    <source>
        <dbReference type="SAM" id="MobiDB-lite"/>
    </source>
</evidence>
<feature type="transmembrane region" description="Helical" evidence="2">
    <location>
        <begin position="1012"/>
        <end position="1029"/>
    </location>
</feature>
<dbReference type="AlphaFoldDB" id="A0A1Q9DZB5"/>
<feature type="transmembrane region" description="Helical" evidence="2">
    <location>
        <begin position="969"/>
        <end position="991"/>
    </location>
</feature>
<feature type="transmembrane region" description="Helical" evidence="2">
    <location>
        <begin position="611"/>
        <end position="631"/>
    </location>
</feature>
<keyword evidence="2" id="KW-0472">Membrane</keyword>
<accession>A0A1Q9DZB5</accession>
<protein>
    <submittedName>
        <fullName evidence="4">Monoglyceride lipase</fullName>
    </submittedName>
</protein>
<reference evidence="4 5" key="1">
    <citation type="submission" date="2016-02" db="EMBL/GenBank/DDBJ databases">
        <title>Genome analysis of coral dinoflagellate symbionts highlights evolutionary adaptations to a symbiotic lifestyle.</title>
        <authorList>
            <person name="Aranda M."/>
            <person name="Li Y."/>
            <person name="Liew Y.J."/>
            <person name="Baumgarten S."/>
            <person name="Simakov O."/>
            <person name="Wilson M."/>
            <person name="Piel J."/>
            <person name="Ashoor H."/>
            <person name="Bougouffa S."/>
            <person name="Bajic V.B."/>
            <person name="Ryu T."/>
            <person name="Ravasi T."/>
            <person name="Bayer T."/>
            <person name="Micklem G."/>
            <person name="Kim H."/>
            <person name="Bhak J."/>
            <person name="Lajeunesse T.C."/>
            <person name="Voolstra C.R."/>
        </authorList>
    </citation>
    <scope>NUCLEOTIDE SEQUENCE [LARGE SCALE GENOMIC DNA]</scope>
    <source>
        <strain evidence="4 5">CCMP2467</strain>
    </source>
</reference>
<dbReference type="InterPro" id="IPR022742">
    <property type="entry name" value="Hydrolase_4"/>
</dbReference>
<dbReference type="Pfam" id="PF12146">
    <property type="entry name" value="Hydrolase_4"/>
    <property type="match status" value="1"/>
</dbReference>
<keyword evidence="5" id="KW-1185">Reference proteome</keyword>
<feature type="transmembrane region" description="Helical" evidence="2">
    <location>
        <begin position="853"/>
        <end position="872"/>
    </location>
</feature>
<feature type="transmembrane region" description="Helical" evidence="2">
    <location>
        <begin position="1041"/>
        <end position="1064"/>
    </location>
</feature>
<proteinExistence type="predicted"/>
<keyword evidence="2" id="KW-0812">Transmembrane</keyword>
<dbReference type="Proteomes" id="UP000186817">
    <property type="component" value="Unassembled WGS sequence"/>
</dbReference>
<feature type="region of interest" description="Disordered" evidence="1">
    <location>
        <begin position="174"/>
        <end position="209"/>
    </location>
</feature>
<dbReference type="EMBL" id="LSRX01000324">
    <property type="protein sequence ID" value="OLQ00520.1"/>
    <property type="molecule type" value="Genomic_DNA"/>
</dbReference>
<evidence type="ECO:0000256" key="2">
    <source>
        <dbReference type="SAM" id="Phobius"/>
    </source>
</evidence>
<evidence type="ECO:0000313" key="5">
    <source>
        <dbReference type="Proteomes" id="UP000186817"/>
    </source>
</evidence>
<evidence type="ECO:0000259" key="3">
    <source>
        <dbReference type="Pfam" id="PF12146"/>
    </source>
</evidence>
<feature type="domain" description="Serine aminopeptidase S33" evidence="3">
    <location>
        <begin position="273"/>
        <end position="550"/>
    </location>
</feature>
<dbReference type="PANTHER" id="PTHR11614">
    <property type="entry name" value="PHOSPHOLIPASE-RELATED"/>
    <property type="match status" value="1"/>
</dbReference>
<dbReference type="SUPFAM" id="SSF53474">
    <property type="entry name" value="alpha/beta-Hydrolases"/>
    <property type="match status" value="1"/>
</dbReference>
<dbReference type="SUPFAM" id="SSF53448">
    <property type="entry name" value="Nucleotide-diphospho-sugar transferases"/>
    <property type="match status" value="1"/>
</dbReference>
<name>A0A1Q9DZB5_SYMMI</name>
<gene>
    <name evidence="4" type="primary">MGLL</name>
    <name evidence="4" type="ORF">AK812_SmicGene16795</name>
</gene>
<feature type="transmembrane region" description="Helical" evidence="2">
    <location>
        <begin position="1076"/>
        <end position="1096"/>
    </location>
</feature>
<dbReference type="InterPro" id="IPR029058">
    <property type="entry name" value="AB_hydrolase_fold"/>
</dbReference>
<evidence type="ECO:0000313" key="4">
    <source>
        <dbReference type="EMBL" id="OLQ00520.1"/>
    </source>
</evidence>